<evidence type="ECO:0000313" key="2">
    <source>
        <dbReference type="Proteomes" id="UP000266723"/>
    </source>
</evidence>
<accession>A0ABQ7F8D8</accession>
<comment type="caution">
    <text evidence="1">The sequence shown here is derived from an EMBL/GenBank/DDBJ whole genome shotgun (WGS) entry which is preliminary data.</text>
</comment>
<dbReference type="EMBL" id="QGKV02000297">
    <property type="protein sequence ID" value="KAF3611999.1"/>
    <property type="molecule type" value="Genomic_DNA"/>
</dbReference>
<name>A0ABQ7F8D8_BRACR</name>
<gene>
    <name evidence="1" type="ORF">DY000_02049063</name>
</gene>
<dbReference type="Proteomes" id="UP000266723">
    <property type="component" value="Unassembled WGS sequence"/>
</dbReference>
<reference evidence="1 2" key="1">
    <citation type="journal article" date="2020" name="BMC Genomics">
        <title>Intraspecific diversification of the crop wild relative Brassica cretica Lam. using demographic model selection.</title>
        <authorList>
            <person name="Kioukis A."/>
            <person name="Michalopoulou V.A."/>
            <person name="Briers L."/>
            <person name="Pirintsos S."/>
            <person name="Studholme D.J."/>
            <person name="Pavlidis P."/>
            <person name="Sarris P.F."/>
        </authorList>
    </citation>
    <scope>NUCLEOTIDE SEQUENCE [LARGE SCALE GENOMIC DNA]</scope>
    <source>
        <strain evidence="2">cv. PFS-1207/04</strain>
    </source>
</reference>
<organism evidence="1 2">
    <name type="scientific">Brassica cretica</name>
    <name type="common">Mustard</name>
    <dbReference type="NCBI Taxonomy" id="69181"/>
    <lineage>
        <taxon>Eukaryota</taxon>
        <taxon>Viridiplantae</taxon>
        <taxon>Streptophyta</taxon>
        <taxon>Embryophyta</taxon>
        <taxon>Tracheophyta</taxon>
        <taxon>Spermatophyta</taxon>
        <taxon>Magnoliopsida</taxon>
        <taxon>eudicotyledons</taxon>
        <taxon>Gunneridae</taxon>
        <taxon>Pentapetalae</taxon>
        <taxon>rosids</taxon>
        <taxon>malvids</taxon>
        <taxon>Brassicales</taxon>
        <taxon>Brassicaceae</taxon>
        <taxon>Brassiceae</taxon>
        <taxon>Brassica</taxon>
    </lineage>
</organism>
<evidence type="ECO:0008006" key="3">
    <source>
        <dbReference type="Google" id="ProtNLM"/>
    </source>
</evidence>
<evidence type="ECO:0000313" key="1">
    <source>
        <dbReference type="EMBL" id="KAF3611999.1"/>
    </source>
</evidence>
<sequence length="70" mass="7808">MLMVIKIVCGNATFCKHISRVVTTDLCMNLGKDLCEEVFSDLPPGNIWKLLVDRSSSVSADILVQHFLLE</sequence>
<proteinExistence type="predicted"/>
<protein>
    <recommendedName>
        <fullName evidence="3">DUF4371 domain-containing protein</fullName>
    </recommendedName>
</protein>
<keyword evidence="2" id="KW-1185">Reference proteome</keyword>